<dbReference type="AlphaFoldDB" id="A0A9P5P6R1"/>
<accession>A0A9P5P6R1</accession>
<feature type="signal peptide" evidence="2">
    <location>
        <begin position="1"/>
        <end position="25"/>
    </location>
</feature>
<dbReference type="EMBL" id="JADNRY010000553">
    <property type="protein sequence ID" value="KAF9041159.1"/>
    <property type="molecule type" value="Genomic_DNA"/>
</dbReference>
<evidence type="ECO:0000313" key="3">
    <source>
        <dbReference type="EMBL" id="KAF9041159.1"/>
    </source>
</evidence>
<evidence type="ECO:0000313" key="4">
    <source>
        <dbReference type="Proteomes" id="UP000772434"/>
    </source>
</evidence>
<gene>
    <name evidence="3" type="ORF">BDP27DRAFT_1435082</name>
</gene>
<name>A0A9P5P6R1_9AGAR</name>
<sequence length="97" mass="10923">MAEMHTPRWILLSLYFASTPMFFSARHSEAQAAHRPGTDGRDDSPYNDFETAVHRLEQFRRGHAVSANGGNPEMNMNGDGIVSWDSVRNSEASWPGW</sequence>
<protein>
    <submittedName>
        <fullName evidence="3">Uncharacterized protein</fullName>
    </submittedName>
</protein>
<dbReference type="Proteomes" id="UP000772434">
    <property type="component" value="Unassembled WGS sequence"/>
</dbReference>
<organism evidence="3 4">
    <name type="scientific">Rhodocollybia butyracea</name>
    <dbReference type="NCBI Taxonomy" id="206335"/>
    <lineage>
        <taxon>Eukaryota</taxon>
        <taxon>Fungi</taxon>
        <taxon>Dikarya</taxon>
        <taxon>Basidiomycota</taxon>
        <taxon>Agaricomycotina</taxon>
        <taxon>Agaricomycetes</taxon>
        <taxon>Agaricomycetidae</taxon>
        <taxon>Agaricales</taxon>
        <taxon>Marasmiineae</taxon>
        <taxon>Omphalotaceae</taxon>
        <taxon>Rhodocollybia</taxon>
    </lineage>
</organism>
<keyword evidence="4" id="KW-1185">Reference proteome</keyword>
<feature type="chain" id="PRO_5040365440" evidence="2">
    <location>
        <begin position="26"/>
        <end position="97"/>
    </location>
</feature>
<evidence type="ECO:0000256" key="1">
    <source>
        <dbReference type="SAM" id="MobiDB-lite"/>
    </source>
</evidence>
<feature type="region of interest" description="Disordered" evidence="1">
    <location>
        <begin position="27"/>
        <end position="47"/>
    </location>
</feature>
<proteinExistence type="predicted"/>
<keyword evidence="2" id="KW-0732">Signal</keyword>
<reference evidence="3" key="1">
    <citation type="submission" date="2020-11" db="EMBL/GenBank/DDBJ databases">
        <authorList>
            <consortium name="DOE Joint Genome Institute"/>
            <person name="Ahrendt S."/>
            <person name="Riley R."/>
            <person name="Andreopoulos W."/>
            <person name="Labutti K."/>
            <person name="Pangilinan J."/>
            <person name="Ruiz-Duenas F.J."/>
            <person name="Barrasa J.M."/>
            <person name="Sanchez-Garcia M."/>
            <person name="Camarero S."/>
            <person name="Miyauchi S."/>
            <person name="Serrano A."/>
            <person name="Linde D."/>
            <person name="Babiker R."/>
            <person name="Drula E."/>
            <person name="Ayuso-Fernandez I."/>
            <person name="Pacheco R."/>
            <person name="Padilla G."/>
            <person name="Ferreira P."/>
            <person name="Barriuso J."/>
            <person name="Kellner H."/>
            <person name="Castanera R."/>
            <person name="Alfaro M."/>
            <person name="Ramirez L."/>
            <person name="Pisabarro A.G."/>
            <person name="Kuo A."/>
            <person name="Tritt A."/>
            <person name="Lipzen A."/>
            <person name="He G."/>
            <person name="Yan M."/>
            <person name="Ng V."/>
            <person name="Cullen D."/>
            <person name="Martin F."/>
            <person name="Rosso M.-N."/>
            <person name="Henrissat B."/>
            <person name="Hibbett D."/>
            <person name="Martinez A.T."/>
            <person name="Grigoriev I.V."/>
        </authorList>
    </citation>
    <scope>NUCLEOTIDE SEQUENCE</scope>
    <source>
        <strain evidence="3">AH 40177</strain>
    </source>
</reference>
<evidence type="ECO:0000256" key="2">
    <source>
        <dbReference type="SAM" id="SignalP"/>
    </source>
</evidence>
<comment type="caution">
    <text evidence="3">The sequence shown here is derived from an EMBL/GenBank/DDBJ whole genome shotgun (WGS) entry which is preliminary data.</text>
</comment>